<evidence type="ECO:0000313" key="7">
    <source>
        <dbReference type="Proteomes" id="UP000297258"/>
    </source>
</evidence>
<dbReference type="InterPro" id="IPR050327">
    <property type="entry name" value="Proton-linked_MCT"/>
</dbReference>
<sequence>MRQSWKTIGILAVTQIASWGSLYYAFSIVAPDIQRDLGLGPELAFGAFCWSLLVAGIVATPVGVALDRYGGRYVMATGSLLCALGLAWLARAGGTVSYYGAWTLIGLAMALTLYEAAFATINRKMATGARQAISTLTLFGGLASTLFWPLTAKLDASLGWRTTYLCFAVLQLAVCMPLHLLLGPDPAREDSVPASGADRSHTLAEALRHPGFWKLAFAFSANTFIFSAMSVHLIPLLTQLGLSAGTAVLMATLIGPMQVAGRLGEMSLARNAMPQTVGKFTFAMLPGALLLLALFGGHAWTVAAFCILYGLSNGILTIVRGTIPQVLFGRANYGAIAGAMAGPSLVCKAAGPLAAAAILGHGGRPVVLLVVLLAMSVASLAFYLGAIAPAGPRAAAKAFDKSAA</sequence>
<feature type="transmembrane region" description="Helical" evidence="4">
    <location>
        <begin position="43"/>
        <end position="66"/>
    </location>
</feature>
<evidence type="ECO:0000313" key="5">
    <source>
        <dbReference type="EMBL" id="TFW31441.1"/>
    </source>
</evidence>
<dbReference type="PANTHER" id="PTHR11360">
    <property type="entry name" value="MONOCARBOXYLATE TRANSPORTER"/>
    <property type="match status" value="1"/>
</dbReference>
<evidence type="ECO:0000256" key="1">
    <source>
        <dbReference type="ARBA" id="ARBA00022692"/>
    </source>
</evidence>
<dbReference type="SUPFAM" id="SSF103473">
    <property type="entry name" value="MFS general substrate transporter"/>
    <property type="match status" value="1"/>
</dbReference>
<dbReference type="EMBL" id="SPUM01000092">
    <property type="protein sequence ID" value="TFW31468.1"/>
    <property type="molecule type" value="Genomic_DNA"/>
</dbReference>
<dbReference type="InterPro" id="IPR011701">
    <property type="entry name" value="MFS"/>
</dbReference>
<keyword evidence="2 4" id="KW-1133">Transmembrane helix</keyword>
<evidence type="ECO:0000313" key="6">
    <source>
        <dbReference type="EMBL" id="TFW31468.1"/>
    </source>
</evidence>
<dbReference type="EMBL" id="SPUM01000092">
    <property type="protein sequence ID" value="TFW31441.1"/>
    <property type="molecule type" value="Genomic_DNA"/>
</dbReference>
<name>A0A4Y9SXA1_9BURK</name>
<dbReference type="GO" id="GO:0022857">
    <property type="term" value="F:transmembrane transporter activity"/>
    <property type="evidence" value="ECO:0007669"/>
    <property type="project" value="InterPro"/>
</dbReference>
<proteinExistence type="predicted"/>
<feature type="transmembrane region" description="Helical" evidence="4">
    <location>
        <begin position="240"/>
        <end position="259"/>
    </location>
</feature>
<feature type="transmembrane region" description="Helical" evidence="4">
    <location>
        <begin position="366"/>
        <end position="387"/>
    </location>
</feature>
<dbReference type="Gene3D" id="1.20.1250.20">
    <property type="entry name" value="MFS general substrate transporter like domains"/>
    <property type="match status" value="1"/>
</dbReference>
<gene>
    <name evidence="5" type="ORF">E4O92_13720</name>
    <name evidence="6" type="ORF">E4O92_13865</name>
</gene>
<feature type="transmembrane region" description="Helical" evidence="4">
    <location>
        <begin position="73"/>
        <end position="90"/>
    </location>
</feature>
<feature type="transmembrane region" description="Helical" evidence="4">
    <location>
        <begin position="132"/>
        <end position="150"/>
    </location>
</feature>
<evidence type="ECO:0000256" key="3">
    <source>
        <dbReference type="ARBA" id="ARBA00023136"/>
    </source>
</evidence>
<dbReference type="InterPro" id="IPR036259">
    <property type="entry name" value="MFS_trans_sf"/>
</dbReference>
<reference evidence="6 7" key="1">
    <citation type="submission" date="2019-03" db="EMBL/GenBank/DDBJ databases">
        <title>Draft genome of Massilia hortus sp. nov., a novel bacterial species of the Oxalobacteraceae family.</title>
        <authorList>
            <person name="Peta V."/>
            <person name="Raths R."/>
            <person name="Bucking H."/>
        </authorList>
    </citation>
    <scope>NUCLEOTIDE SEQUENCE [LARGE SCALE GENOMIC DNA]</scope>
    <source>
        <strain evidence="6 7">ONC3</strain>
    </source>
</reference>
<feature type="transmembrane region" description="Helical" evidence="4">
    <location>
        <begin position="96"/>
        <end position="120"/>
    </location>
</feature>
<feature type="transmembrane region" description="Helical" evidence="4">
    <location>
        <begin position="280"/>
        <end position="296"/>
    </location>
</feature>
<dbReference type="Proteomes" id="UP000297258">
    <property type="component" value="Unassembled WGS sequence"/>
</dbReference>
<comment type="caution">
    <text evidence="6">The sequence shown here is derived from an EMBL/GenBank/DDBJ whole genome shotgun (WGS) entry which is preliminary data.</text>
</comment>
<protein>
    <submittedName>
        <fullName evidence="6">MFS transporter</fullName>
    </submittedName>
</protein>
<feature type="transmembrane region" description="Helical" evidence="4">
    <location>
        <begin position="335"/>
        <end position="360"/>
    </location>
</feature>
<dbReference type="Pfam" id="PF07690">
    <property type="entry name" value="MFS_1"/>
    <property type="match status" value="1"/>
</dbReference>
<feature type="transmembrane region" description="Helical" evidence="4">
    <location>
        <begin position="215"/>
        <end position="234"/>
    </location>
</feature>
<dbReference type="RefSeq" id="WP_135190317.1">
    <property type="nucleotide sequence ID" value="NZ_SPUM01000092.1"/>
</dbReference>
<keyword evidence="1 4" id="KW-0812">Transmembrane</keyword>
<keyword evidence="3 4" id="KW-0472">Membrane</keyword>
<dbReference type="OrthoDB" id="5966585at2"/>
<feature type="transmembrane region" description="Helical" evidence="4">
    <location>
        <begin position="162"/>
        <end position="182"/>
    </location>
</feature>
<accession>A0A4Y9SXA1</accession>
<evidence type="ECO:0000256" key="2">
    <source>
        <dbReference type="ARBA" id="ARBA00022989"/>
    </source>
</evidence>
<dbReference type="PANTHER" id="PTHR11360:SF308">
    <property type="entry name" value="BLL3089 PROTEIN"/>
    <property type="match status" value="1"/>
</dbReference>
<organism evidence="6 7">
    <name type="scientific">Massilia horti</name>
    <dbReference type="NCBI Taxonomy" id="2562153"/>
    <lineage>
        <taxon>Bacteria</taxon>
        <taxon>Pseudomonadati</taxon>
        <taxon>Pseudomonadota</taxon>
        <taxon>Betaproteobacteria</taxon>
        <taxon>Burkholderiales</taxon>
        <taxon>Oxalobacteraceae</taxon>
        <taxon>Telluria group</taxon>
        <taxon>Massilia</taxon>
    </lineage>
</organism>
<evidence type="ECO:0000256" key="4">
    <source>
        <dbReference type="SAM" id="Phobius"/>
    </source>
</evidence>
<dbReference type="AlphaFoldDB" id="A0A4Y9SXA1"/>
<feature type="transmembrane region" description="Helical" evidence="4">
    <location>
        <begin position="302"/>
        <end position="323"/>
    </location>
</feature>
<keyword evidence="7" id="KW-1185">Reference proteome</keyword>